<keyword evidence="2" id="KW-0472">Membrane</keyword>
<keyword evidence="4" id="KW-1185">Reference proteome</keyword>
<evidence type="ECO:0000256" key="2">
    <source>
        <dbReference type="SAM" id="Phobius"/>
    </source>
</evidence>
<proteinExistence type="predicted"/>
<evidence type="ECO:0000313" key="3">
    <source>
        <dbReference type="EMBL" id="MFC6958052.1"/>
    </source>
</evidence>
<comment type="caution">
    <text evidence="3">The sequence shown here is derived from an EMBL/GenBank/DDBJ whole genome shotgun (WGS) entry which is preliminary data.</text>
</comment>
<evidence type="ECO:0008006" key="5">
    <source>
        <dbReference type="Google" id="ProtNLM"/>
    </source>
</evidence>
<evidence type="ECO:0000256" key="1">
    <source>
        <dbReference type="SAM" id="MobiDB-lite"/>
    </source>
</evidence>
<reference evidence="4" key="1">
    <citation type="journal article" date="2019" name="Int. J. Syst. Evol. Microbiol.">
        <title>The Global Catalogue of Microorganisms (GCM) 10K type strain sequencing project: providing services to taxonomists for standard genome sequencing and annotation.</title>
        <authorList>
            <consortium name="The Broad Institute Genomics Platform"/>
            <consortium name="The Broad Institute Genome Sequencing Center for Infectious Disease"/>
            <person name="Wu L."/>
            <person name="Ma J."/>
        </authorList>
    </citation>
    <scope>NUCLEOTIDE SEQUENCE [LARGE SCALE GENOMIC DNA]</scope>
    <source>
        <strain evidence="4">KACC 12634</strain>
    </source>
</reference>
<dbReference type="RefSeq" id="WP_382346179.1">
    <property type="nucleotide sequence ID" value="NZ_JBHMBP010000001.1"/>
</dbReference>
<protein>
    <recommendedName>
        <fullName evidence="5">MucR family transcriptional regulator</fullName>
    </recommendedName>
</protein>
<evidence type="ECO:0000313" key="4">
    <source>
        <dbReference type="Proteomes" id="UP001596470"/>
    </source>
</evidence>
<keyword evidence="2" id="KW-1133">Transmembrane helix</keyword>
<sequence length="222" mass="22725">MQGFKGRFVKGSEPESVYWKRRGIVAGVVLVLVALAVWGLSALGGGGEPGANGEADAAQQEWTAPEPSGSAQRPYIPEPTSEAPSPTGSPSPSAPAVTACTPDDLMLQVVAAFDEVRSGAEVPVSVLVASSADTPCTVDLREVAVELAAGSDVVYSTAHCETPKGEEVELSDGAGQTVEFTVDGLASEEGCRGARRELPAGDYELRAVLGDAASSPAKLKLT</sequence>
<feature type="transmembrane region" description="Helical" evidence="2">
    <location>
        <begin position="21"/>
        <end position="40"/>
    </location>
</feature>
<dbReference type="Proteomes" id="UP001596470">
    <property type="component" value="Unassembled WGS sequence"/>
</dbReference>
<name>A0ABW2DA98_9ACTN</name>
<dbReference type="EMBL" id="JBHSYS010000003">
    <property type="protein sequence ID" value="MFC6958052.1"/>
    <property type="molecule type" value="Genomic_DNA"/>
</dbReference>
<keyword evidence="2" id="KW-0812">Transmembrane</keyword>
<gene>
    <name evidence="3" type="ORF">ACFQS3_12665</name>
</gene>
<organism evidence="3 4">
    <name type="scientific">Glycomyces mayteni</name>
    <dbReference type="NCBI Taxonomy" id="543887"/>
    <lineage>
        <taxon>Bacteria</taxon>
        <taxon>Bacillati</taxon>
        <taxon>Actinomycetota</taxon>
        <taxon>Actinomycetes</taxon>
        <taxon>Glycomycetales</taxon>
        <taxon>Glycomycetaceae</taxon>
        <taxon>Glycomyces</taxon>
    </lineage>
</organism>
<accession>A0ABW2DA98</accession>
<feature type="region of interest" description="Disordered" evidence="1">
    <location>
        <begin position="47"/>
        <end position="99"/>
    </location>
</feature>